<dbReference type="GO" id="GO:0008270">
    <property type="term" value="F:zinc ion binding"/>
    <property type="evidence" value="ECO:0007669"/>
    <property type="project" value="InterPro"/>
</dbReference>
<dbReference type="Gene3D" id="3.40.50.720">
    <property type="entry name" value="NAD(P)-binding Rossmann-like Domain"/>
    <property type="match status" value="1"/>
</dbReference>
<dbReference type="GO" id="GO:0004022">
    <property type="term" value="F:alcohol dehydrogenase (NAD+) activity"/>
    <property type="evidence" value="ECO:0007669"/>
    <property type="project" value="UniProtKB-EC"/>
</dbReference>
<sequence length="323" mass="33096">MRVARSVTPREVRLEDVPEPVAGPDEVLCRVVACGVCGSDVSEAWVARKVPVVLGHEVVGIVEEVGAAVGAGAPGVGEAVVIHHHAPCGTCRRCARGHETLCDRFRSTALDPGGFAQKVRVPADLVAELLPIGALDPERASFVEPLACVLRALDRAGLRAGETLLVVGAGTSGLLAVAAALARGAGRVEVREPRPERMALAERLGGVPHAGGPADVALVCTPAPAAIADGFSALGPGGALCLYAPPKPGATLALPAWEHFMGEIEVHASYSAGPGDMRAALALIASGRVDPLPLVTHRLGLDETARALELQRTGEAVKALVLP</sequence>
<dbReference type="AlphaFoldDB" id="A0A6J4S4K9"/>
<dbReference type="EMBL" id="CADCVO010000256">
    <property type="protein sequence ID" value="CAA9488690.1"/>
    <property type="molecule type" value="Genomic_DNA"/>
</dbReference>
<evidence type="ECO:0000313" key="5">
    <source>
        <dbReference type="EMBL" id="CAA9488690.1"/>
    </source>
</evidence>
<evidence type="ECO:0000256" key="2">
    <source>
        <dbReference type="ARBA" id="ARBA00022833"/>
    </source>
</evidence>
<feature type="domain" description="Alcohol dehydrogenase-like N-terminal" evidence="4">
    <location>
        <begin position="23"/>
        <end position="128"/>
    </location>
</feature>
<dbReference type="PROSITE" id="PS00059">
    <property type="entry name" value="ADH_ZINC"/>
    <property type="match status" value="1"/>
</dbReference>
<reference evidence="5" key="1">
    <citation type="submission" date="2020-02" db="EMBL/GenBank/DDBJ databases">
        <authorList>
            <person name="Meier V. D."/>
        </authorList>
    </citation>
    <scope>NUCLEOTIDE SEQUENCE</scope>
    <source>
        <strain evidence="5">AVDCRST_MAG13</strain>
    </source>
</reference>
<accession>A0A6J4S4K9</accession>
<evidence type="ECO:0000256" key="1">
    <source>
        <dbReference type="ARBA" id="ARBA00022723"/>
    </source>
</evidence>
<gene>
    <name evidence="5" type="ORF">AVDCRST_MAG13-1613</name>
</gene>
<dbReference type="Gene3D" id="3.90.180.10">
    <property type="entry name" value="Medium-chain alcohol dehydrogenases, catalytic domain"/>
    <property type="match status" value="1"/>
</dbReference>
<dbReference type="SUPFAM" id="SSF51735">
    <property type="entry name" value="NAD(P)-binding Rossmann-fold domains"/>
    <property type="match status" value="1"/>
</dbReference>
<dbReference type="InterPro" id="IPR011032">
    <property type="entry name" value="GroES-like_sf"/>
</dbReference>
<organism evidence="5">
    <name type="scientific">uncultured Solirubrobacteraceae bacterium</name>
    <dbReference type="NCBI Taxonomy" id="1162706"/>
    <lineage>
        <taxon>Bacteria</taxon>
        <taxon>Bacillati</taxon>
        <taxon>Actinomycetota</taxon>
        <taxon>Thermoleophilia</taxon>
        <taxon>Solirubrobacterales</taxon>
        <taxon>Solirubrobacteraceae</taxon>
        <taxon>environmental samples</taxon>
    </lineage>
</organism>
<dbReference type="PANTHER" id="PTHR43401:SF2">
    <property type="entry name" value="L-THREONINE 3-DEHYDROGENASE"/>
    <property type="match status" value="1"/>
</dbReference>
<dbReference type="Pfam" id="PF08240">
    <property type="entry name" value="ADH_N"/>
    <property type="match status" value="1"/>
</dbReference>
<dbReference type="InterPro" id="IPR050129">
    <property type="entry name" value="Zn_alcohol_dh"/>
</dbReference>
<evidence type="ECO:0000256" key="3">
    <source>
        <dbReference type="ARBA" id="ARBA00023002"/>
    </source>
</evidence>
<evidence type="ECO:0000259" key="4">
    <source>
        <dbReference type="Pfam" id="PF08240"/>
    </source>
</evidence>
<name>A0A6J4S4K9_9ACTN</name>
<keyword evidence="3 5" id="KW-0560">Oxidoreductase</keyword>
<keyword evidence="1" id="KW-0479">Metal-binding</keyword>
<keyword evidence="2" id="KW-0862">Zinc</keyword>
<dbReference type="InterPro" id="IPR013154">
    <property type="entry name" value="ADH-like_N"/>
</dbReference>
<dbReference type="InterPro" id="IPR036291">
    <property type="entry name" value="NAD(P)-bd_dom_sf"/>
</dbReference>
<dbReference type="SUPFAM" id="SSF50129">
    <property type="entry name" value="GroES-like"/>
    <property type="match status" value="1"/>
</dbReference>
<proteinExistence type="predicted"/>
<dbReference type="PANTHER" id="PTHR43401">
    <property type="entry name" value="L-THREONINE 3-DEHYDROGENASE"/>
    <property type="match status" value="1"/>
</dbReference>
<dbReference type="EC" id="1.1.1.1" evidence="5"/>
<dbReference type="InterPro" id="IPR002328">
    <property type="entry name" value="ADH_Zn_CS"/>
</dbReference>
<protein>
    <submittedName>
        <fullName evidence="5">Alcohol dehydrogenase</fullName>
        <ecNumber evidence="5">1.1.1.1</ecNumber>
    </submittedName>
</protein>